<feature type="region of interest" description="Disordered" evidence="5">
    <location>
        <begin position="1369"/>
        <end position="1400"/>
    </location>
</feature>
<evidence type="ECO:0000256" key="1">
    <source>
        <dbReference type="ARBA" id="ARBA00022737"/>
    </source>
</evidence>
<proteinExistence type="predicted"/>
<evidence type="ECO:0000256" key="4">
    <source>
        <dbReference type="SAM" id="Coils"/>
    </source>
</evidence>
<reference evidence="7" key="1">
    <citation type="journal article" date="2023" name="Mol. Phylogenet. Evol.">
        <title>Genome-scale phylogeny and comparative genomics of the fungal order Sordariales.</title>
        <authorList>
            <person name="Hensen N."/>
            <person name="Bonometti L."/>
            <person name="Westerberg I."/>
            <person name="Brannstrom I.O."/>
            <person name="Guillou S."/>
            <person name="Cros-Aarteil S."/>
            <person name="Calhoun S."/>
            <person name="Haridas S."/>
            <person name="Kuo A."/>
            <person name="Mondo S."/>
            <person name="Pangilinan J."/>
            <person name="Riley R."/>
            <person name="LaButti K."/>
            <person name="Andreopoulos B."/>
            <person name="Lipzen A."/>
            <person name="Chen C."/>
            <person name="Yan M."/>
            <person name="Daum C."/>
            <person name="Ng V."/>
            <person name="Clum A."/>
            <person name="Steindorff A."/>
            <person name="Ohm R.A."/>
            <person name="Martin F."/>
            <person name="Silar P."/>
            <person name="Natvig D.O."/>
            <person name="Lalanne C."/>
            <person name="Gautier V."/>
            <person name="Ament-Velasquez S.L."/>
            <person name="Kruys A."/>
            <person name="Hutchinson M.I."/>
            <person name="Powell A.J."/>
            <person name="Barry K."/>
            <person name="Miller A.N."/>
            <person name="Grigoriev I.V."/>
            <person name="Debuchy R."/>
            <person name="Gladieux P."/>
            <person name="Hiltunen Thoren M."/>
            <person name="Johannesson H."/>
        </authorList>
    </citation>
    <scope>NUCLEOTIDE SEQUENCE [LARGE SCALE GENOMIC DNA]</scope>
    <source>
        <strain evidence="7">CBS 340.73</strain>
    </source>
</reference>
<accession>A0AAN6NA92</accession>
<organism evidence="6 7">
    <name type="scientific">Diplogelasinospora grovesii</name>
    <dbReference type="NCBI Taxonomy" id="303347"/>
    <lineage>
        <taxon>Eukaryota</taxon>
        <taxon>Fungi</taxon>
        <taxon>Dikarya</taxon>
        <taxon>Ascomycota</taxon>
        <taxon>Pezizomycotina</taxon>
        <taxon>Sordariomycetes</taxon>
        <taxon>Sordariomycetidae</taxon>
        <taxon>Sordariales</taxon>
        <taxon>Diplogelasinosporaceae</taxon>
        <taxon>Diplogelasinospora</taxon>
    </lineage>
</organism>
<keyword evidence="1" id="KW-0677">Repeat</keyword>
<dbReference type="SMART" id="SM00248">
    <property type="entry name" value="ANK"/>
    <property type="match status" value="13"/>
</dbReference>
<feature type="repeat" description="ANK" evidence="3">
    <location>
        <begin position="145"/>
        <end position="172"/>
    </location>
</feature>
<dbReference type="PROSITE" id="PS50297">
    <property type="entry name" value="ANK_REP_REGION"/>
    <property type="match status" value="1"/>
</dbReference>
<evidence type="ECO:0000256" key="2">
    <source>
        <dbReference type="ARBA" id="ARBA00023043"/>
    </source>
</evidence>
<evidence type="ECO:0000256" key="5">
    <source>
        <dbReference type="SAM" id="MobiDB-lite"/>
    </source>
</evidence>
<protein>
    <submittedName>
        <fullName evidence="6">Inversin</fullName>
    </submittedName>
</protein>
<dbReference type="InterPro" id="IPR002110">
    <property type="entry name" value="Ankyrin_rpt"/>
</dbReference>
<feature type="compositionally biased region" description="Basic and acidic residues" evidence="5">
    <location>
        <begin position="1369"/>
        <end position="1380"/>
    </location>
</feature>
<dbReference type="EMBL" id="MU853788">
    <property type="protein sequence ID" value="KAK3941038.1"/>
    <property type="molecule type" value="Genomic_DNA"/>
</dbReference>
<dbReference type="PROSITE" id="PS50088">
    <property type="entry name" value="ANK_REPEAT"/>
    <property type="match status" value="2"/>
</dbReference>
<evidence type="ECO:0000313" key="7">
    <source>
        <dbReference type="Proteomes" id="UP001303473"/>
    </source>
</evidence>
<feature type="compositionally biased region" description="Polar residues" evidence="5">
    <location>
        <begin position="1391"/>
        <end position="1400"/>
    </location>
</feature>
<feature type="repeat" description="ANK" evidence="3">
    <location>
        <begin position="885"/>
        <end position="917"/>
    </location>
</feature>
<dbReference type="InterPro" id="IPR051165">
    <property type="entry name" value="Multifunctional_ANK_Repeat"/>
</dbReference>
<comment type="caution">
    <text evidence="6">The sequence shown here is derived from an EMBL/GenBank/DDBJ whole genome shotgun (WGS) entry which is preliminary data.</text>
</comment>
<dbReference type="Gene3D" id="1.25.40.20">
    <property type="entry name" value="Ankyrin repeat-containing domain"/>
    <property type="match status" value="5"/>
</dbReference>
<dbReference type="Proteomes" id="UP001303473">
    <property type="component" value="Unassembled WGS sequence"/>
</dbReference>
<feature type="coiled-coil region" evidence="4">
    <location>
        <begin position="1120"/>
        <end position="1155"/>
    </location>
</feature>
<dbReference type="PANTHER" id="PTHR24123">
    <property type="entry name" value="ANKYRIN REPEAT-CONTAINING"/>
    <property type="match status" value="1"/>
</dbReference>
<evidence type="ECO:0000256" key="3">
    <source>
        <dbReference type="PROSITE-ProRule" id="PRU00023"/>
    </source>
</evidence>
<keyword evidence="7" id="KW-1185">Reference proteome</keyword>
<dbReference type="SUPFAM" id="SSF48403">
    <property type="entry name" value="Ankyrin repeat"/>
    <property type="match status" value="4"/>
</dbReference>
<evidence type="ECO:0000313" key="6">
    <source>
        <dbReference type="EMBL" id="KAK3941038.1"/>
    </source>
</evidence>
<name>A0AAN6NA92_9PEZI</name>
<dbReference type="InterPro" id="IPR036770">
    <property type="entry name" value="Ankyrin_rpt-contain_sf"/>
</dbReference>
<keyword evidence="2 3" id="KW-0040">ANK repeat</keyword>
<dbReference type="PANTHER" id="PTHR24123:SF33">
    <property type="entry name" value="PROTEIN HOS4"/>
    <property type="match status" value="1"/>
</dbReference>
<keyword evidence="4" id="KW-0175">Coiled coil</keyword>
<gene>
    <name evidence="6" type="ORF">QBC46DRAFT_312528</name>
</gene>
<dbReference type="Pfam" id="PF12796">
    <property type="entry name" value="Ank_2"/>
    <property type="match status" value="1"/>
</dbReference>
<sequence length="1400" mass="154527">MPIPLCYTAPNHHITLTAEAMDRDSEKAKRLLLAKRSSQNDEKAFSRLQSRFFDKVDFTYKEVNQVLREVVEVDGPIGVVKALLALGADVNYSQRRGSNTFSKITGRQQQGQRNDVLLLATVQCRADTVYALAGHADQENLDGVLHHALLRGDVAVLKALVDHGANPAALHDDFQNAVFLNQVELVKVLLSGYRLPCSSCRSTGLGLAVKNRSLQLIRTLLKVRADINYNDAAALLQAVDISRPDLVGALISGPVRPSPRSLDAAVGRAREVMGEGASQSSLEVIEICLAAGASGPETNRLTTEGLVGAIARNHARLVDSILRHKKPSERYETLALVEAVRYSEKDMLASLVRLQPCATSLTAAINQAVRIADAAVSYELTQLLVEAGAHGACAAKALVLVVQRVVYDDQRRDRTSMTDMVMDRQLFSLLLDEGRADVNYKQGEALRIAVRASCAKVAAQIVAKQPSPDSLGAAVLEAMRIGAQPDRAAMIELLLRTQVSSEAAGKALVEAFKDGPGDVHVVELLLRQASVNYNNGEVFAYAIRNFRPDNFRLLLSQGTSYKALFTAVMEALRAPRSNRHVIFECILGRLQLDHLNAALKHLILEDGPDLGLVKAMLDAGAEATFEGGLCIKHAACNLDRDTLHVLTEHSGRDEIIYTQAFSGVISRGKQWIAFEHLQLIQLLLRHGAGGQVVNRAMVEVVDHLACQASRADLAEALLNNLFAADADVNYENGKAVGIAAGRGDPSLVSLLLGRGATTTAATHAFSTAIMTHHEESLLLRLVDVFADPRTALPDVNQSLPGMPPPLLLCLKSYGNSVALLDRLVEAGCDLELTVRAQVHSEGSSETEQVSVLMWALLQPDNFISSCVVWAMIRHGANVSFATPSSRTTPLLVAVKSGRPELVRILLDSGAKASARDALGRSALFYASRDGSTELVALLLKYAPSSNDGSLHEASRNFHVPAMKLLIDAGHDPNYRSGRHGGRTALGEMALHATIADGVDATLAAEEALDVLCAAGANPLLRMHGKTAIFLALENQKDNECVTRVLLDKLLYRTLNSQENIFQQDTYHYSPTMYVSKGILLGPHSNGDVLQLLRGHGGEDRFYASMEQTQPHDAVGMPEEIMQYEPDRREWERRNRRAEEEHAAELRREKEKALAKVSVEDLRHETSIWHGEELSQQERRLRGLDHNQVIQINAEKHHNDAQIKSSGAALESSIRWHRHKDDLAMSTQKRDVDLHYRQKALERTLNERTGVEDLEDRFRERRQLQDTEFRSRRHALDLKHMQAVHGQRLMENNDNSMQRLYFTEQQKALECEHMSRKRELQRNHHLQLQDKMAGTDLSNARAKHQMRMAELDMERGNLAGGVTLEQFKRWQESRDAKKELEQAGDQGKGKSRPQTKLLTVA</sequence>